<evidence type="ECO:0000256" key="1">
    <source>
        <dbReference type="SAM" id="SignalP"/>
    </source>
</evidence>
<dbReference type="InterPro" id="IPR036514">
    <property type="entry name" value="SGNH_hydro_sf"/>
</dbReference>
<feature type="chain" id="PRO_5046311112" evidence="1">
    <location>
        <begin position="19"/>
        <end position="224"/>
    </location>
</feature>
<evidence type="ECO:0000313" key="3">
    <source>
        <dbReference type="EMBL" id="MCW1912738.1"/>
    </source>
</evidence>
<accession>A0ABT3FYU0</accession>
<keyword evidence="1" id="KW-0732">Signal</keyword>
<comment type="caution">
    <text evidence="3">The sequence shown here is derived from an EMBL/GenBank/DDBJ whole genome shotgun (WGS) entry which is preliminary data.</text>
</comment>
<feature type="signal peptide" evidence="1">
    <location>
        <begin position="1"/>
        <end position="18"/>
    </location>
</feature>
<dbReference type="Pfam" id="PF13472">
    <property type="entry name" value="Lipase_GDSL_2"/>
    <property type="match status" value="1"/>
</dbReference>
<evidence type="ECO:0000313" key="4">
    <source>
        <dbReference type="Proteomes" id="UP001165653"/>
    </source>
</evidence>
<reference evidence="3" key="1">
    <citation type="submission" date="2022-10" db="EMBL/GenBank/DDBJ databases">
        <title>Luteolibacter sp. GHJ8, whole genome shotgun sequencing project.</title>
        <authorList>
            <person name="Zhao G."/>
            <person name="Shen L."/>
        </authorList>
    </citation>
    <scope>NUCLEOTIDE SEQUENCE</scope>
    <source>
        <strain evidence="3">GHJ8</strain>
    </source>
</reference>
<dbReference type="Proteomes" id="UP001165653">
    <property type="component" value="Unassembled WGS sequence"/>
</dbReference>
<dbReference type="PANTHER" id="PTHR30383">
    <property type="entry name" value="THIOESTERASE 1/PROTEASE 1/LYSOPHOSPHOLIPASE L1"/>
    <property type="match status" value="1"/>
</dbReference>
<proteinExistence type="predicted"/>
<evidence type="ECO:0000259" key="2">
    <source>
        <dbReference type="Pfam" id="PF13472"/>
    </source>
</evidence>
<dbReference type="RefSeq" id="WP_264511449.1">
    <property type="nucleotide sequence ID" value="NZ_JAPDDR010000002.1"/>
</dbReference>
<keyword evidence="4" id="KW-1185">Reference proteome</keyword>
<dbReference type="Gene3D" id="3.40.50.1110">
    <property type="entry name" value="SGNH hydrolase"/>
    <property type="match status" value="1"/>
</dbReference>
<dbReference type="EMBL" id="JAPDDR010000002">
    <property type="protein sequence ID" value="MCW1912738.1"/>
    <property type="molecule type" value="Genomic_DNA"/>
</dbReference>
<dbReference type="PANTHER" id="PTHR30383:SF5">
    <property type="entry name" value="SGNH HYDROLASE-TYPE ESTERASE DOMAIN-CONTAINING PROTEIN"/>
    <property type="match status" value="1"/>
</dbReference>
<dbReference type="SUPFAM" id="SSF52266">
    <property type="entry name" value="SGNH hydrolase"/>
    <property type="match status" value="1"/>
</dbReference>
<dbReference type="InterPro" id="IPR013830">
    <property type="entry name" value="SGNH_hydro"/>
</dbReference>
<sequence length="224" mass="25028">MKRIAAVLVLLLGAVVQAVQDPAPVRFVKEIEAFDAADEKTPPPTGGIVFIGSSSIRLLDIPKYFPGIEALNRGFGGAHISDVNHYLERCLLRYEPSLVVFYCGGNDLWDKKSPDQVEADFKQFRTRLFQRAPKAKLLVLAVRPSPARISIRKEEQNLNERFQKAAQEDERITYVAGSCDRYLDEAGKPIPKYFVEDGLHMSPAGYEVWKEILTPLLSVPAGAR</sequence>
<dbReference type="InterPro" id="IPR051532">
    <property type="entry name" value="Ester_Hydrolysis_Enzymes"/>
</dbReference>
<feature type="domain" description="SGNH hydrolase-type esterase" evidence="2">
    <location>
        <begin position="70"/>
        <end position="208"/>
    </location>
</feature>
<protein>
    <submittedName>
        <fullName evidence="3">GDSL-type esterase/lipase family protein</fullName>
    </submittedName>
</protein>
<gene>
    <name evidence="3" type="ORF">OJ996_04080</name>
</gene>
<name>A0ABT3FYU0_9BACT</name>
<organism evidence="3 4">
    <name type="scientific">Luteolibacter rhizosphaerae</name>
    <dbReference type="NCBI Taxonomy" id="2989719"/>
    <lineage>
        <taxon>Bacteria</taxon>
        <taxon>Pseudomonadati</taxon>
        <taxon>Verrucomicrobiota</taxon>
        <taxon>Verrucomicrobiia</taxon>
        <taxon>Verrucomicrobiales</taxon>
        <taxon>Verrucomicrobiaceae</taxon>
        <taxon>Luteolibacter</taxon>
    </lineage>
</organism>